<evidence type="ECO:0000313" key="3">
    <source>
        <dbReference type="Proteomes" id="UP000236291"/>
    </source>
</evidence>
<evidence type="ECO:0000256" key="1">
    <source>
        <dbReference type="SAM" id="MobiDB-lite"/>
    </source>
</evidence>
<feature type="region of interest" description="Disordered" evidence="1">
    <location>
        <begin position="138"/>
        <end position="175"/>
    </location>
</feature>
<sequence>MIMAGGENLWGAKKRRTLVSKMEAKDCNEDSNSTDRLTRGDSIMDGSKVDEGLKRNSLDCNAVSKDCILPSEDANVSAEYTSTTHGETSPKRVENDKGENYTPKRKNTAMDTATLVDDDYLIERSRCNVVETSTSTSSKRIRWSSSVDQPTSKSTDEKSCARNMEDSGRSQQKSLHLSLKPDIAKLCEILLLP</sequence>
<comment type="caution">
    <text evidence="2">The sequence shown here is derived from an EMBL/GenBank/DDBJ whole genome shotgun (WGS) entry which is preliminary data.</text>
</comment>
<evidence type="ECO:0000313" key="2">
    <source>
        <dbReference type="EMBL" id="PNX81863.1"/>
    </source>
</evidence>
<protein>
    <submittedName>
        <fullName evidence="2">Uncharacterized protein</fullName>
    </submittedName>
</protein>
<dbReference type="EMBL" id="ASHM01040746">
    <property type="protein sequence ID" value="PNX81863.1"/>
    <property type="molecule type" value="Genomic_DNA"/>
</dbReference>
<name>A0A2K3LTL1_TRIPR</name>
<proteinExistence type="predicted"/>
<reference evidence="2 3" key="1">
    <citation type="journal article" date="2014" name="Am. J. Bot.">
        <title>Genome assembly and annotation for red clover (Trifolium pratense; Fabaceae).</title>
        <authorList>
            <person name="Istvanek J."/>
            <person name="Jaros M."/>
            <person name="Krenek A."/>
            <person name="Repkova J."/>
        </authorList>
    </citation>
    <scope>NUCLEOTIDE SEQUENCE [LARGE SCALE GENOMIC DNA]</scope>
    <source>
        <strain evidence="3">cv. Tatra</strain>
        <tissue evidence="2">Young leaves</tissue>
    </source>
</reference>
<feature type="compositionally biased region" description="Basic and acidic residues" evidence="1">
    <location>
        <begin position="154"/>
        <end position="168"/>
    </location>
</feature>
<feature type="compositionally biased region" description="Polar residues" evidence="1">
    <location>
        <begin position="78"/>
        <end position="87"/>
    </location>
</feature>
<accession>A0A2K3LTL1</accession>
<gene>
    <name evidence="2" type="ORF">L195_g037888</name>
</gene>
<dbReference type="AlphaFoldDB" id="A0A2K3LTL1"/>
<reference evidence="2 3" key="2">
    <citation type="journal article" date="2017" name="Front. Plant Sci.">
        <title>Gene Classification and Mining of Molecular Markers Useful in Red Clover (Trifolium pratense) Breeding.</title>
        <authorList>
            <person name="Istvanek J."/>
            <person name="Dluhosova J."/>
            <person name="Dluhos P."/>
            <person name="Patkova L."/>
            <person name="Nedelnik J."/>
            <person name="Repkova J."/>
        </authorList>
    </citation>
    <scope>NUCLEOTIDE SEQUENCE [LARGE SCALE GENOMIC DNA]</scope>
    <source>
        <strain evidence="3">cv. Tatra</strain>
        <tissue evidence="2">Young leaves</tissue>
    </source>
</reference>
<feature type="region of interest" description="Disordered" evidence="1">
    <location>
        <begin position="78"/>
        <end position="105"/>
    </location>
</feature>
<dbReference type="Proteomes" id="UP000236291">
    <property type="component" value="Unassembled WGS sequence"/>
</dbReference>
<feature type="non-terminal residue" evidence="2">
    <location>
        <position position="193"/>
    </location>
</feature>
<feature type="compositionally biased region" description="Basic and acidic residues" evidence="1">
    <location>
        <begin position="88"/>
        <end position="99"/>
    </location>
</feature>
<feature type="region of interest" description="Disordered" evidence="1">
    <location>
        <begin position="23"/>
        <end position="45"/>
    </location>
</feature>
<organism evidence="2 3">
    <name type="scientific">Trifolium pratense</name>
    <name type="common">Red clover</name>
    <dbReference type="NCBI Taxonomy" id="57577"/>
    <lineage>
        <taxon>Eukaryota</taxon>
        <taxon>Viridiplantae</taxon>
        <taxon>Streptophyta</taxon>
        <taxon>Embryophyta</taxon>
        <taxon>Tracheophyta</taxon>
        <taxon>Spermatophyta</taxon>
        <taxon>Magnoliopsida</taxon>
        <taxon>eudicotyledons</taxon>
        <taxon>Gunneridae</taxon>
        <taxon>Pentapetalae</taxon>
        <taxon>rosids</taxon>
        <taxon>fabids</taxon>
        <taxon>Fabales</taxon>
        <taxon>Fabaceae</taxon>
        <taxon>Papilionoideae</taxon>
        <taxon>50 kb inversion clade</taxon>
        <taxon>NPAAA clade</taxon>
        <taxon>Hologalegina</taxon>
        <taxon>IRL clade</taxon>
        <taxon>Trifolieae</taxon>
        <taxon>Trifolium</taxon>
    </lineage>
</organism>